<accession>U4KYK0</accession>
<keyword evidence="2" id="KW-1185">Reference proteome</keyword>
<dbReference type="EMBL" id="HF935214">
    <property type="protein sequence ID" value="CCX04694.1"/>
    <property type="molecule type" value="Genomic_DNA"/>
</dbReference>
<protein>
    <submittedName>
        <fullName evidence="1">Uncharacterized protein</fullName>
    </submittedName>
</protein>
<evidence type="ECO:0000313" key="2">
    <source>
        <dbReference type="Proteomes" id="UP000018144"/>
    </source>
</evidence>
<reference evidence="1 2" key="1">
    <citation type="journal article" date="2013" name="PLoS Genet.">
        <title>The genome and development-dependent transcriptomes of Pyronema confluens: a window into fungal evolution.</title>
        <authorList>
            <person name="Traeger S."/>
            <person name="Altegoer F."/>
            <person name="Freitag M."/>
            <person name="Gabaldon T."/>
            <person name="Kempken F."/>
            <person name="Kumar A."/>
            <person name="Marcet-Houben M."/>
            <person name="Poggeler S."/>
            <person name="Stajich J.E."/>
            <person name="Nowrousian M."/>
        </authorList>
    </citation>
    <scope>NUCLEOTIDE SEQUENCE [LARGE SCALE GENOMIC DNA]</scope>
    <source>
        <strain evidence="2">CBS 100304</strain>
        <tissue evidence="1">Vegetative mycelium</tissue>
    </source>
</reference>
<name>U4KYK0_PYROM</name>
<dbReference type="AlphaFoldDB" id="U4KYK0"/>
<proteinExistence type="predicted"/>
<organism evidence="1 2">
    <name type="scientific">Pyronema omphalodes (strain CBS 100304)</name>
    <name type="common">Pyronema confluens</name>
    <dbReference type="NCBI Taxonomy" id="1076935"/>
    <lineage>
        <taxon>Eukaryota</taxon>
        <taxon>Fungi</taxon>
        <taxon>Dikarya</taxon>
        <taxon>Ascomycota</taxon>
        <taxon>Pezizomycotina</taxon>
        <taxon>Pezizomycetes</taxon>
        <taxon>Pezizales</taxon>
        <taxon>Pyronemataceae</taxon>
        <taxon>Pyronema</taxon>
    </lineage>
</organism>
<evidence type="ECO:0000313" key="1">
    <source>
        <dbReference type="EMBL" id="CCX04694.1"/>
    </source>
</evidence>
<dbReference type="Proteomes" id="UP000018144">
    <property type="component" value="Unassembled WGS sequence"/>
</dbReference>
<gene>
    <name evidence="1" type="ORF">PCON_03297</name>
</gene>
<sequence length="38" mass="4137">MSSCRPASFIISPLLVLLLVYSANLLTLTDSRKDISTP</sequence>